<organism evidence="2 3">
    <name type="scientific">Alcaligenes xylosoxydans xylosoxydans</name>
    <name type="common">Achromobacter xylosoxidans</name>
    <dbReference type="NCBI Taxonomy" id="85698"/>
    <lineage>
        <taxon>Bacteria</taxon>
        <taxon>Pseudomonadati</taxon>
        <taxon>Pseudomonadota</taxon>
        <taxon>Betaproteobacteria</taxon>
        <taxon>Burkholderiales</taxon>
        <taxon>Alcaligenaceae</taxon>
        <taxon>Achromobacter</taxon>
    </lineage>
</organism>
<protein>
    <submittedName>
        <fullName evidence="2">Uncharacterized protein</fullName>
    </submittedName>
</protein>
<feature type="region of interest" description="Disordered" evidence="1">
    <location>
        <begin position="1"/>
        <end position="20"/>
    </location>
</feature>
<proteinExistence type="predicted"/>
<reference evidence="3" key="1">
    <citation type="submission" date="2015-12" db="EMBL/GenBank/DDBJ databases">
        <title>FDA dAtabase for Regulatory Grade micrObial Sequences (FDA-ARGOS): Supporting development and validation of Infectious Disease Dx tests.</title>
        <authorList>
            <person name="Case J."/>
            <person name="Tallon L."/>
            <person name="Sadzewicz L."/>
            <person name="Sengamalay N."/>
            <person name="Ott S."/>
            <person name="Godinez A."/>
            <person name="Nagaraj S."/>
            <person name="Nadendla S."/>
            <person name="Sichtig H."/>
        </authorList>
    </citation>
    <scope>NUCLEOTIDE SEQUENCE [LARGE SCALE GENOMIC DNA]</scope>
    <source>
        <strain evidence="3">FDAARGOS_147</strain>
    </source>
</reference>
<dbReference type="Proteomes" id="UP000060602">
    <property type="component" value="Chromosome"/>
</dbReference>
<evidence type="ECO:0000256" key="1">
    <source>
        <dbReference type="SAM" id="MobiDB-lite"/>
    </source>
</evidence>
<evidence type="ECO:0000313" key="2">
    <source>
        <dbReference type="EMBL" id="AMG39957.1"/>
    </source>
</evidence>
<sequence>MATDRQPWKRSKVSDADEMSLPEGKTCGDCWHFRLCNGIYGHIAADEVCDWAPSRFIATQHNSRDTRPQGECPS</sequence>
<name>A0A0X8P4Y4_ALCXX</name>
<evidence type="ECO:0000313" key="3">
    <source>
        <dbReference type="Proteomes" id="UP000060602"/>
    </source>
</evidence>
<gene>
    <name evidence="2" type="ORF">AL504_30585</name>
</gene>
<accession>A0A0X8P4Y4</accession>
<dbReference type="AlphaFoldDB" id="A0A0X8P4Y4"/>
<dbReference type="EMBL" id="CP014060">
    <property type="protein sequence ID" value="AMG39957.1"/>
    <property type="molecule type" value="Genomic_DNA"/>
</dbReference>
<dbReference type="RefSeq" id="WP_061074192.1">
    <property type="nucleotide sequence ID" value="NZ_CP014060.2"/>
</dbReference>